<evidence type="ECO:0000313" key="2">
    <source>
        <dbReference type="EMBL" id="RUO44473.1"/>
    </source>
</evidence>
<feature type="domain" description="Tail specific protease" evidence="1">
    <location>
        <begin position="119"/>
        <end position="316"/>
    </location>
</feature>
<dbReference type="GO" id="GO:0008236">
    <property type="term" value="F:serine-type peptidase activity"/>
    <property type="evidence" value="ECO:0007669"/>
    <property type="project" value="InterPro"/>
</dbReference>
<name>A0AA94EG77_9GAMM</name>
<dbReference type="Proteomes" id="UP000286680">
    <property type="component" value="Unassembled WGS sequence"/>
</dbReference>
<dbReference type="AlphaFoldDB" id="A0AA94EG77"/>
<reference evidence="3" key="1">
    <citation type="journal article" date="2018" name="Front. Microbiol.">
        <title>Genome-Based Analysis Reveals the Taxonomy and Diversity of the Family Idiomarinaceae.</title>
        <authorList>
            <person name="Liu Y."/>
            <person name="Lai Q."/>
            <person name="Shao Z."/>
        </authorList>
    </citation>
    <scope>NUCLEOTIDE SEQUENCE [LARGE SCALE GENOMIC DNA]</scope>
    <source>
        <strain evidence="3">SN-14</strain>
    </source>
</reference>
<gene>
    <name evidence="2" type="ORF">CWE23_00020</name>
</gene>
<sequence>MFKGKLMKPILLSFSRVVALLLFLISLLLTSLMTHADDKGLTSERTRQLLTETFDVMQREYIEQQVVADLKRLFLSRFELGIYDELESLDEFARVLGKDLRALTGDNHLSLYTVNPDEKITHVISHQQGKLTYNFGFEQVRYLRGNIGYLKFNKFSPDEQAREAVDAALNFLKHSDGLIIDLRDTVGGSPDLVQYMLSYFLPVKTPLWYVLDSSNEKTAEMAALAGVSHANFRGDLPVWLLTSSQTASAAEIFAGVLQANARAIVVGDTTASAGFYVGVRHITERLAFRISMFKPIITATKTNWERTGIVPDIQTPAIDALDLVVQKQGNTARGL</sequence>
<dbReference type="Gene3D" id="3.90.226.10">
    <property type="entry name" value="2-enoyl-CoA Hydratase, Chain A, domain 1"/>
    <property type="match status" value="1"/>
</dbReference>
<dbReference type="CDD" id="cd07563">
    <property type="entry name" value="Peptidase_S41_IRBP"/>
    <property type="match status" value="1"/>
</dbReference>
<protein>
    <recommendedName>
        <fullName evidence="1">Tail specific protease domain-containing protein</fullName>
    </recommendedName>
</protein>
<evidence type="ECO:0000313" key="3">
    <source>
        <dbReference type="Proteomes" id="UP000286680"/>
    </source>
</evidence>
<dbReference type="InterPro" id="IPR029045">
    <property type="entry name" value="ClpP/crotonase-like_dom_sf"/>
</dbReference>
<dbReference type="SMART" id="SM00245">
    <property type="entry name" value="TSPc"/>
    <property type="match status" value="1"/>
</dbReference>
<dbReference type="SUPFAM" id="SSF52096">
    <property type="entry name" value="ClpP/crotonase"/>
    <property type="match status" value="1"/>
</dbReference>
<comment type="caution">
    <text evidence="2">The sequence shown here is derived from an EMBL/GenBank/DDBJ whole genome shotgun (WGS) entry which is preliminary data.</text>
</comment>
<dbReference type="Pfam" id="PF03572">
    <property type="entry name" value="Peptidase_S41"/>
    <property type="match status" value="1"/>
</dbReference>
<dbReference type="Gene3D" id="3.30.750.44">
    <property type="match status" value="1"/>
</dbReference>
<dbReference type="PANTHER" id="PTHR11261">
    <property type="entry name" value="INTERPHOTORECEPTOR RETINOID-BINDING PROTEIN"/>
    <property type="match status" value="1"/>
</dbReference>
<evidence type="ECO:0000259" key="1">
    <source>
        <dbReference type="SMART" id="SM00245"/>
    </source>
</evidence>
<keyword evidence="3" id="KW-1185">Reference proteome</keyword>
<proteinExistence type="predicted"/>
<dbReference type="GO" id="GO:0006508">
    <property type="term" value="P:proteolysis"/>
    <property type="evidence" value="ECO:0007669"/>
    <property type="project" value="InterPro"/>
</dbReference>
<dbReference type="EMBL" id="PIPS01000001">
    <property type="protein sequence ID" value="RUO44473.1"/>
    <property type="molecule type" value="Genomic_DNA"/>
</dbReference>
<dbReference type="InterPro" id="IPR005151">
    <property type="entry name" value="Tail-specific_protease"/>
</dbReference>
<dbReference type="PANTHER" id="PTHR11261:SF3">
    <property type="entry name" value="RETINOL-BINDING PROTEIN 3"/>
    <property type="match status" value="1"/>
</dbReference>
<accession>A0AA94EG77</accession>
<organism evidence="2 3">
    <name type="scientific">Idiomarina aquatica</name>
    <dbReference type="NCBI Taxonomy" id="1327752"/>
    <lineage>
        <taxon>Bacteria</taxon>
        <taxon>Pseudomonadati</taxon>
        <taxon>Pseudomonadota</taxon>
        <taxon>Gammaproteobacteria</taxon>
        <taxon>Alteromonadales</taxon>
        <taxon>Idiomarinaceae</taxon>
        <taxon>Idiomarina</taxon>
    </lineage>
</organism>